<dbReference type="GO" id="GO:0003824">
    <property type="term" value="F:catalytic activity"/>
    <property type="evidence" value="ECO:0007669"/>
    <property type="project" value="InterPro"/>
</dbReference>
<comment type="similarity">
    <text evidence="1">Belongs to the phospholipase D family.</text>
</comment>
<dbReference type="AlphaFoldDB" id="A0AAN8PQ77"/>
<dbReference type="CDD" id="cd09107">
    <property type="entry name" value="PLDc_vPLD3_4_5_like_2"/>
    <property type="match status" value="1"/>
</dbReference>
<dbReference type="Gene3D" id="3.30.870.10">
    <property type="entry name" value="Endonuclease Chain A"/>
    <property type="match status" value="2"/>
</dbReference>
<name>A0AAN8PQ77_PATCE</name>
<evidence type="ECO:0000313" key="5">
    <source>
        <dbReference type="Proteomes" id="UP001347796"/>
    </source>
</evidence>
<dbReference type="CDD" id="cd09106">
    <property type="entry name" value="PLDc_vPLD3_4_5_like_1"/>
    <property type="match status" value="1"/>
</dbReference>
<dbReference type="SUPFAM" id="SSF56024">
    <property type="entry name" value="Phospholipase D/nuclease"/>
    <property type="match status" value="2"/>
</dbReference>
<gene>
    <name evidence="4" type="ORF">SNE40_009399</name>
</gene>
<dbReference type="InterPro" id="IPR001736">
    <property type="entry name" value="PLipase_D/transphosphatidylase"/>
</dbReference>
<evidence type="ECO:0000256" key="1">
    <source>
        <dbReference type="ARBA" id="ARBA00008664"/>
    </source>
</evidence>
<dbReference type="EMBL" id="JAZGQO010000007">
    <property type="protein sequence ID" value="KAK6181572.1"/>
    <property type="molecule type" value="Genomic_DNA"/>
</dbReference>
<dbReference type="PANTHER" id="PTHR10185:SF17">
    <property type="entry name" value="GM01519P-RELATED"/>
    <property type="match status" value="1"/>
</dbReference>
<keyword evidence="2" id="KW-0812">Transmembrane</keyword>
<evidence type="ECO:0000256" key="2">
    <source>
        <dbReference type="SAM" id="Phobius"/>
    </source>
</evidence>
<comment type="caution">
    <text evidence="4">The sequence shown here is derived from an EMBL/GenBank/DDBJ whole genome shotgun (WGS) entry which is preliminary data.</text>
</comment>
<feature type="domain" description="PLD phosphodiesterase" evidence="3">
    <location>
        <begin position="189"/>
        <end position="216"/>
    </location>
</feature>
<feature type="domain" description="PLD phosphodiesterase" evidence="3">
    <location>
        <begin position="413"/>
        <end position="439"/>
    </location>
</feature>
<proteinExistence type="inferred from homology"/>
<dbReference type="Proteomes" id="UP001347796">
    <property type="component" value="Unassembled WGS sequence"/>
</dbReference>
<protein>
    <recommendedName>
        <fullName evidence="3">PLD phosphodiesterase domain-containing protein</fullName>
    </recommendedName>
</protein>
<dbReference type="SMART" id="SM00155">
    <property type="entry name" value="PLDc"/>
    <property type="match status" value="2"/>
</dbReference>
<dbReference type="InterPro" id="IPR050874">
    <property type="entry name" value="Diverse_PLD-related"/>
</dbReference>
<organism evidence="4 5">
    <name type="scientific">Patella caerulea</name>
    <name type="common">Rayed Mediterranean limpet</name>
    <dbReference type="NCBI Taxonomy" id="87958"/>
    <lineage>
        <taxon>Eukaryota</taxon>
        <taxon>Metazoa</taxon>
        <taxon>Spiralia</taxon>
        <taxon>Lophotrochozoa</taxon>
        <taxon>Mollusca</taxon>
        <taxon>Gastropoda</taxon>
        <taxon>Patellogastropoda</taxon>
        <taxon>Patelloidea</taxon>
        <taxon>Patellidae</taxon>
        <taxon>Patella</taxon>
    </lineage>
</organism>
<dbReference type="InterPro" id="IPR032803">
    <property type="entry name" value="PLDc_3"/>
</dbReference>
<feature type="transmembrane region" description="Helical" evidence="2">
    <location>
        <begin position="32"/>
        <end position="54"/>
    </location>
</feature>
<sequence>MNVQQEKTTLLGTQSVEFSGRHKCLCSRTVKLCIIPLILIAVAIGCGLSLSYYLPHSQPTPVHSHNCTDFCTLTLTETIPQNLTFRKNETIHVPTGQSLLDLINIAKHTIEIASYYWTLRGIDLSYHDDTSKEGERLFDALMNAGQNRNIILKIVQNIPSKDYTDNDTALLASQGNAEVRSMNFTRLIGSGIIHTKMWLIDRKHFYVGSANLDWRSLTQVKELGVIVRNCSCLATDMGKIFDVYWNLSEQNAEIPKSWEPQLSTVINEANPEVVQYNNTKGTIYLSSSPPELCPPGRTSDIDSILSVIKDARYFVSVAVMDYFPTTLYSYPRKYWAIIDDALRDAAFNRHVRVRVLASYWNHTAPDMLYFLRSLQSINMHIPLWERNKTLHVDVEVKIFEVPAYTESQRKIPYVRVNHNKYMVTDKHAYIGTSNWSGDYFISTGGIGFILNQTNVNKTSDNLRLQLHNLFERDWYSNYSQPINKYFSV</sequence>
<dbReference type="Pfam" id="PF00614">
    <property type="entry name" value="PLDc"/>
    <property type="match status" value="1"/>
</dbReference>
<evidence type="ECO:0000259" key="3">
    <source>
        <dbReference type="PROSITE" id="PS50035"/>
    </source>
</evidence>
<reference evidence="4 5" key="1">
    <citation type="submission" date="2024-01" db="EMBL/GenBank/DDBJ databases">
        <title>The genome of the rayed Mediterranean limpet Patella caerulea (Linnaeus, 1758).</title>
        <authorList>
            <person name="Anh-Thu Weber A."/>
            <person name="Halstead-Nussloch G."/>
        </authorList>
    </citation>
    <scope>NUCLEOTIDE SEQUENCE [LARGE SCALE GENOMIC DNA]</scope>
    <source>
        <strain evidence="4">AATW-2023a</strain>
        <tissue evidence="4">Whole specimen</tissue>
    </source>
</reference>
<dbReference type="PANTHER" id="PTHR10185">
    <property type="entry name" value="PHOSPHOLIPASE D - RELATED"/>
    <property type="match status" value="1"/>
</dbReference>
<keyword evidence="2" id="KW-0472">Membrane</keyword>
<dbReference type="Pfam" id="PF13918">
    <property type="entry name" value="PLDc_3"/>
    <property type="match status" value="1"/>
</dbReference>
<keyword evidence="5" id="KW-1185">Reference proteome</keyword>
<accession>A0AAN8PQ77</accession>
<keyword evidence="2" id="KW-1133">Transmembrane helix</keyword>
<dbReference type="PROSITE" id="PS50035">
    <property type="entry name" value="PLD"/>
    <property type="match status" value="2"/>
</dbReference>
<evidence type="ECO:0000313" key="4">
    <source>
        <dbReference type="EMBL" id="KAK6181572.1"/>
    </source>
</evidence>